<reference evidence="1" key="2">
    <citation type="submission" date="2011-04" db="EMBL/GenBank/DDBJ databases">
        <authorList>
            <person name="Genoscope - CEA"/>
        </authorList>
    </citation>
    <scope>NUCLEOTIDE SEQUENCE</scope>
    <source>
        <strain evidence="1">R24</strain>
    </source>
</reference>
<dbReference type="RefSeq" id="WP_197334369.1">
    <property type="nucleotide sequence ID" value="NZ_CP115945.1"/>
</dbReference>
<protein>
    <submittedName>
        <fullName evidence="1">Uncharacterized protein</fullName>
    </submittedName>
</protein>
<organism evidence="1">
    <name type="scientific">Ralstonia syzygii R24</name>
    <dbReference type="NCBI Taxonomy" id="907261"/>
    <lineage>
        <taxon>Bacteria</taxon>
        <taxon>Pseudomonadati</taxon>
        <taxon>Pseudomonadota</taxon>
        <taxon>Betaproteobacteria</taxon>
        <taxon>Burkholderiales</taxon>
        <taxon>Burkholderiaceae</taxon>
        <taxon>Ralstonia</taxon>
        <taxon>Ralstonia solanacearum species complex</taxon>
    </lineage>
</organism>
<evidence type="ECO:0000313" key="1">
    <source>
        <dbReference type="EMBL" id="CCA86928.1"/>
    </source>
</evidence>
<gene>
    <name evidence="1" type="ORF">RALSY_mp30241</name>
</gene>
<dbReference type="EMBL" id="FR854092">
    <property type="protein sequence ID" value="CCA86928.1"/>
    <property type="molecule type" value="Genomic_DNA"/>
</dbReference>
<name>G3ABM3_9RALS</name>
<dbReference type="AlphaFoldDB" id="G3ABM3"/>
<proteinExistence type="predicted"/>
<sequence>MAVFVIEDASHAEWQGEFQRIDDALAELRRRADIAWDTAPNRPPCTGWQTCRRGYVDWMGKR</sequence>
<accession>G3ABM3</accession>
<reference evidence="1" key="1">
    <citation type="journal article" date="2011" name="PLoS ONE">
        <title>Ralstonia syzygii, the Blood Disease Bacterium and some Asian R. solanacearum strains form a single genomic species despite divergent lifestyles.</title>
        <authorList>
            <person name="Remenant B."/>
            <person name="de Cambiaire J.C."/>
            <person name="Cellier G."/>
            <person name="Jacobs J.M."/>
            <person name="Mangenot S."/>
            <person name="Barbe V."/>
            <person name="Lajus A."/>
            <person name="Vallenet D."/>
            <person name="Medigue C."/>
            <person name="Fegan M."/>
            <person name="Allen C."/>
            <person name="Prior P."/>
        </authorList>
    </citation>
    <scope>NUCLEOTIDE SEQUENCE</scope>
    <source>
        <strain evidence="1">R24</strain>
    </source>
</reference>